<evidence type="ECO:0000256" key="2">
    <source>
        <dbReference type="SAM" id="SignalP"/>
    </source>
</evidence>
<keyword evidence="4" id="KW-1185">Reference proteome</keyword>
<dbReference type="EMBL" id="JAYMGO010000012">
    <property type="protein sequence ID" value="KAL1264655.1"/>
    <property type="molecule type" value="Genomic_DNA"/>
</dbReference>
<dbReference type="Proteomes" id="UP001558613">
    <property type="component" value="Unassembled WGS sequence"/>
</dbReference>
<evidence type="ECO:0000313" key="4">
    <source>
        <dbReference type="Proteomes" id="UP001558613"/>
    </source>
</evidence>
<protein>
    <recommendedName>
        <fullName evidence="5">Secreted protein</fullName>
    </recommendedName>
</protein>
<name>A0ABR3MJ69_9TELE</name>
<accession>A0ABR3MJ69</accession>
<evidence type="ECO:0000256" key="1">
    <source>
        <dbReference type="SAM" id="MobiDB-lite"/>
    </source>
</evidence>
<feature type="region of interest" description="Disordered" evidence="1">
    <location>
        <begin position="43"/>
        <end position="88"/>
    </location>
</feature>
<gene>
    <name evidence="3" type="ORF">QQF64_005010</name>
</gene>
<feature type="compositionally biased region" description="Polar residues" evidence="1">
    <location>
        <begin position="57"/>
        <end position="74"/>
    </location>
</feature>
<evidence type="ECO:0008006" key="5">
    <source>
        <dbReference type="Google" id="ProtNLM"/>
    </source>
</evidence>
<reference evidence="3 4" key="1">
    <citation type="submission" date="2023-09" db="EMBL/GenBank/DDBJ databases">
        <authorList>
            <person name="Wang M."/>
        </authorList>
    </citation>
    <scope>NUCLEOTIDE SEQUENCE [LARGE SCALE GENOMIC DNA]</scope>
    <source>
        <strain evidence="3">GT-2023</strain>
        <tissue evidence="3">Liver</tissue>
    </source>
</reference>
<feature type="chain" id="PRO_5045045168" description="Secreted protein" evidence="2">
    <location>
        <begin position="27"/>
        <end position="110"/>
    </location>
</feature>
<evidence type="ECO:0000313" key="3">
    <source>
        <dbReference type="EMBL" id="KAL1264655.1"/>
    </source>
</evidence>
<sequence>MLLCLPTVSPFLFLSFCGVPPPFLSALRGWGLGSGSILAPHTGSTRLDAAQTGGRGQQNLAGHSGEHSQPSQSPKALPENNGELEMTRAKPRDNYGSWILLCIWDIIRLT</sequence>
<comment type="caution">
    <text evidence="3">The sequence shown here is derived from an EMBL/GenBank/DDBJ whole genome shotgun (WGS) entry which is preliminary data.</text>
</comment>
<proteinExistence type="predicted"/>
<keyword evidence="2" id="KW-0732">Signal</keyword>
<organism evidence="3 4">
    <name type="scientific">Cirrhinus molitorella</name>
    <name type="common">mud carp</name>
    <dbReference type="NCBI Taxonomy" id="172907"/>
    <lineage>
        <taxon>Eukaryota</taxon>
        <taxon>Metazoa</taxon>
        <taxon>Chordata</taxon>
        <taxon>Craniata</taxon>
        <taxon>Vertebrata</taxon>
        <taxon>Euteleostomi</taxon>
        <taxon>Actinopterygii</taxon>
        <taxon>Neopterygii</taxon>
        <taxon>Teleostei</taxon>
        <taxon>Ostariophysi</taxon>
        <taxon>Cypriniformes</taxon>
        <taxon>Cyprinidae</taxon>
        <taxon>Labeoninae</taxon>
        <taxon>Labeonini</taxon>
        <taxon>Cirrhinus</taxon>
    </lineage>
</organism>
<feature type="signal peptide" evidence="2">
    <location>
        <begin position="1"/>
        <end position="26"/>
    </location>
</feature>